<sequence>MNARAMALTQNRWGFILFMSAMCSLSPFAMSFIIPAFPSLAVEFGKPVADIQFLISAFLIGLGVAQPIHGMLADRIGRRPVLLMGFVIFVIASFASVLTTSWTALIICRFLQAAGVSAGTVISRAIVNDIQPREEAAVSLSYISIAMGLGPIIAPIFGGLLDEAYGWRSIFMGCAASGLIILTMAVLRLPETRPVQKEPRRVGRDYKRLLTSPAFIGYTLMFGFGQGVFFSFLPFAPDYFENVLGHGTAFFVLCWILLSLAFMSGSLLGTKLTRRLGMDKSLFYAALWLVMTLAIMIIVYSVIGDNAFAFTATLMLAMIGTGLICPISLAGSISIDPKLAATAAGLSSSIGLMLGGVFTVIGGSVYDKTLWPFFALAAMAIFGNMFAVWLTQVGRQGS</sequence>
<feature type="transmembrane region" description="Helical" evidence="8">
    <location>
        <begin position="51"/>
        <end position="69"/>
    </location>
</feature>
<dbReference type="Proteomes" id="UP000282211">
    <property type="component" value="Unassembled WGS sequence"/>
</dbReference>
<keyword evidence="11" id="KW-1185">Reference proteome</keyword>
<dbReference type="PANTHER" id="PTHR43124">
    <property type="entry name" value="PURINE EFFLUX PUMP PBUE"/>
    <property type="match status" value="1"/>
</dbReference>
<dbReference type="Pfam" id="PF07690">
    <property type="entry name" value="MFS_1"/>
    <property type="match status" value="1"/>
</dbReference>
<evidence type="ECO:0000313" key="10">
    <source>
        <dbReference type="EMBL" id="RKQ71941.1"/>
    </source>
</evidence>
<evidence type="ECO:0000256" key="1">
    <source>
        <dbReference type="ARBA" id="ARBA00004651"/>
    </source>
</evidence>
<keyword evidence="3 8" id="KW-0813">Transport</keyword>
<evidence type="ECO:0000256" key="3">
    <source>
        <dbReference type="ARBA" id="ARBA00022448"/>
    </source>
</evidence>
<keyword evidence="8" id="KW-0997">Cell inner membrane</keyword>
<gene>
    <name evidence="10" type="ORF">DES40_1276</name>
</gene>
<dbReference type="InParanoid" id="A0A420WLL9"/>
<feature type="transmembrane region" description="Helical" evidence="8">
    <location>
        <begin position="210"/>
        <end position="236"/>
    </location>
</feature>
<dbReference type="InterPro" id="IPR004812">
    <property type="entry name" value="Efflux_drug-R_Bcr/CmlA"/>
</dbReference>
<keyword evidence="4" id="KW-1003">Cell membrane</keyword>
<evidence type="ECO:0000259" key="9">
    <source>
        <dbReference type="PROSITE" id="PS50850"/>
    </source>
</evidence>
<feature type="transmembrane region" description="Helical" evidence="8">
    <location>
        <begin position="309"/>
        <end position="331"/>
    </location>
</feature>
<dbReference type="SUPFAM" id="SSF103473">
    <property type="entry name" value="MFS general substrate transporter"/>
    <property type="match status" value="1"/>
</dbReference>
<dbReference type="EMBL" id="RBII01000001">
    <property type="protein sequence ID" value="RKQ71941.1"/>
    <property type="molecule type" value="Genomic_DNA"/>
</dbReference>
<comment type="similarity">
    <text evidence="2 8">Belongs to the major facilitator superfamily. Bcr/CmlA family.</text>
</comment>
<feature type="domain" description="Major facilitator superfamily (MFS) profile" evidence="9">
    <location>
        <begin position="15"/>
        <end position="395"/>
    </location>
</feature>
<feature type="transmembrane region" description="Helical" evidence="8">
    <location>
        <begin position="343"/>
        <end position="364"/>
    </location>
</feature>
<dbReference type="CDD" id="cd17320">
    <property type="entry name" value="MFS_MdfA_MDR_like"/>
    <property type="match status" value="1"/>
</dbReference>
<comment type="caution">
    <text evidence="10">The sequence shown here is derived from an EMBL/GenBank/DDBJ whole genome shotgun (WGS) entry which is preliminary data.</text>
</comment>
<dbReference type="GO" id="GO:1990961">
    <property type="term" value="P:xenobiotic detoxification by transmembrane export across the plasma membrane"/>
    <property type="evidence" value="ECO:0007669"/>
    <property type="project" value="InterPro"/>
</dbReference>
<feature type="transmembrane region" description="Helical" evidence="8">
    <location>
        <begin position="170"/>
        <end position="189"/>
    </location>
</feature>
<evidence type="ECO:0000256" key="4">
    <source>
        <dbReference type="ARBA" id="ARBA00022475"/>
    </source>
</evidence>
<name>A0A420WLL9_9PROT</name>
<dbReference type="PANTHER" id="PTHR43124:SF3">
    <property type="entry name" value="CHLORAMPHENICOL EFFLUX PUMP RV0191"/>
    <property type="match status" value="1"/>
</dbReference>
<feature type="transmembrane region" description="Helical" evidence="8">
    <location>
        <begin position="282"/>
        <end position="303"/>
    </location>
</feature>
<dbReference type="NCBIfam" id="TIGR00710">
    <property type="entry name" value="efflux_Bcr_CflA"/>
    <property type="match status" value="1"/>
</dbReference>
<protein>
    <recommendedName>
        <fullName evidence="8">Bcr/CflA family efflux transporter</fullName>
    </recommendedName>
</protein>
<dbReference type="AlphaFoldDB" id="A0A420WLL9"/>
<proteinExistence type="inferred from homology"/>
<feature type="transmembrane region" description="Helical" evidence="8">
    <location>
        <begin position="139"/>
        <end position="158"/>
    </location>
</feature>
<dbReference type="Gene3D" id="1.20.1720.10">
    <property type="entry name" value="Multidrug resistance protein D"/>
    <property type="match status" value="1"/>
</dbReference>
<evidence type="ECO:0000256" key="2">
    <source>
        <dbReference type="ARBA" id="ARBA00006236"/>
    </source>
</evidence>
<evidence type="ECO:0000256" key="5">
    <source>
        <dbReference type="ARBA" id="ARBA00022692"/>
    </source>
</evidence>
<accession>A0A420WLL9</accession>
<dbReference type="InterPro" id="IPR036259">
    <property type="entry name" value="MFS_trans_sf"/>
</dbReference>
<feature type="transmembrane region" description="Helical" evidence="8">
    <location>
        <begin position="370"/>
        <end position="390"/>
    </location>
</feature>
<keyword evidence="5 8" id="KW-0812">Transmembrane</keyword>
<organism evidence="10 11">
    <name type="scientific">Litorimonas taeanensis</name>
    <dbReference type="NCBI Taxonomy" id="568099"/>
    <lineage>
        <taxon>Bacteria</taxon>
        <taxon>Pseudomonadati</taxon>
        <taxon>Pseudomonadota</taxon>
        <taxon>Alphaproteobacteria</taxon>
        <taxon>Maricaulales</taxon>
        <taxon>Robiginitomaculaceae</taxon>
    </lineage>
</organism>
<dbReference type="GO" id="GO:0042910">
    <property type="term" value="F:xenobiotic transmembrane transporter activity"/>
    <property type="evidence" value="ECO:0007669"/>
    <property type="project" value="InterPro"/>
</dbReference>
<reference evidence="10 11" key="1">
    <citation type="submission" date="2018-10" db="EMBL/GenBank/DDBJ databases">
        <title>Genomic Encyclopedia of Type Strains, Phase IV (KMG-IV): sequencing the most valuable type-strain genomes for metagenomic binning, comparative biology and taxonomic classification.</title>
        <authorList>
            <person name="Goeker M."/>
        </authorList>
    </citation>
    <scope>NUCLEOTIDE SEQUENCE [LARGE SCALE GENOMIC DNA]</scope>
    <source>
        <strain evidence="10 11">DSM 22008</strain>
    </source>
</reference>
<dbReference type="OrthoDB" id="5368493at2"/>
<keyword evidence="6 8" id="KW-1133">Transmembrane helix</keyword>
<evidence type="ECO:0000313" key="11">
    <source>
        <dbReference type="Proteomes" id="UP000282211"/>
    </source>
</evidence>
<dbReference type="InterPro" id="IPR020846">
    <property type="entry name" value="MFS_dom"/>
</dbReference>
<feature type="transmembrane region" description="Helical" evidence="8">
    <location>
        <begin position="81"/>
        <end position="98"/>
    </location>
</feature>
<comment type="caution">
    <text evidence="8">Lacks conserved residue(s) required for the propagation of feature annotation.</text>
</comment>
<evidence type="ECO:0000256" key="8">
    <source>
        <dbReference type="RuleBase" id="RU365088"/>
    </source>
</evidence>
<evidence type="ECO:0000256" key="7">
    <source>
        <dbReference type="ARBA" id="ARBA00023136"/>
    </source>
</evidence>
<feature type="transmembrane region" description="Helical" evidence="8">
    <location>
        <begin position="248"/>
        <end position="270"/>
    </location>
</feature>
<feature type="transmembrane region" description="Helical" evidence="8">
    <location>
        <begin position="104"/>
        <end position="127"/>
    </location>
</feature>
<dbReference type="PROSITE" id="PS50850">
    <property type="entry name" value="MFS"/>
    <property type="match status" value="1"/>
</dbReference>
<dbReference type="InterPro" id="IPR011701">
    <property type="entry name" value="MFS"/>
</dbReference>
<dbReference type="GO" id="GO:0005886">
    <property type="term" value="C:plasma membrane"/>
    <property type="evidence" value="ECO:0007669"/>
    <property type="project" value="UniProtKB-SubCell"/>
</dbReference>
<keyword evidence="7 8" id="KW-0472">Membrane</keyword>
<evidence type="ECO:0000256" key="6">
    <source>
        <dbReference type="ARBA" id="ARBA00022989"/>
    </source>
</evidence>
<dbReference type="InterPro" id="IPR050189">
    <property type="entry name" value="MFS_Efflux_Transporters"/>
</dbReference>
<comment type="subcellular location">
    <subcellularLocation>
        <location evidence="8">Cell inner membrane</location>
        <topology evidence="8">Multi-pass membrane protein</topology>
    </subcellularLocation>
    <subcellularLocation>
        <location evidence="1">Cell membrane</location>
        <topology evidence="1">Multi-pass membrane protein</topology>
    </subcellularLocation>
</comment>